<proteinExistence type="predicted"/>
<accession>A0AAE8BZ85</accession>
<sequence length="183" mass="21340">MEIHVSLSAKVPKYTEEQQEVLMGLIHDKSQIISAFGGDDDLNELIRKYSEVPKKPLYRGIYRQEQSRINEQLEEQGYARLNRYMSFSEDKAIAKKFAEVHVVLELLPAPSPKLKGFNYHQRLKDYILSIPLEEAFSGDEEWRDDLIEGVEEEKEWIYPVGYKFKVVGTRKEGQYTILTIQPV</sequence>
<name>A0AAE8BZ85_9CAUD</name>
<dbReference type="Gene3D" id="3.90.176.10">
    <property type="entry name" value="Toxin ADP-ribosyltransferase, Chain A, domain 1"/>
    <property type="match status" value="1"/>
</dbReference>
<protein>
    <submittedName>
        <fullName evidence="1">Uncharacterized protein</fullName>
    </submittedName>
</protein>
<evidence type="ECO:0000313" key="1">
    <source>
        <dbReference type="EMBL" id="QZE57084.1"/>
    </source>
</evidence>
<dbReference type="EMBL" id="MZ443774">
    <property type="protein sequence ID" value="QZE57084.1"/>
    <property type="molecule type" value="Genomic_DNA"/>
</dbReference>
<gene>
    <name evidence="1" type="ORF">pEaSNUABM32_00211</name>
</gene>
<dbReference type="SUPFAM" id="SSF56399">
    <property type="entry name" value="ADP-ribosylation"/>
    <property type="match status" value="1"/>
</dbReference>
<reference evidence="1 2" key="1">
    <citation type="submission" date="2021-06" db="EMBL/GenBank/DDBJ databases">
        <title>Complete genome sequence of Erwinia phage pEa_SNUABM_32.</title>
        <authorList>
            <person name="Kim S.G."/>
            <person name="Park S.C."/>
        </authorList>
    </citation>
    <scope>NUCLEOTIDE SEQUENCE [LARGE SCALE GENOMIC DNA]</scope>
</reference>
<evidence type="ECO:0000313" key="2">
    <source>
        <dbReference type="Proteomes" id="UP000827788"/>
    </source>
</evidence>
<dbReference type="Proteomes" id="UP000827788">
    <property type="component" value="Segment"/>
</dbReference>
<organism evidence="1 2">
    <name type="scientific">Erwinia phage pEa_SNUABM_32</name>
    <dbReference type="NCBI Taxonomy" id="2869555"/>
    <lineage>
        <taxon>Viruses</taxon>
        <taxon>Duplodnaviria</taxon>
        <taxon>Heunggongvirae</taxon>
        <taxon>Uroviricota</taxon>
        <taxon>Caudoviricetes</taxon>
        <taxon>Alexandravirus</taxon>
        <taxon>Alexandravirus SNUABM32</taxon>
    </lineage>
</organism>
<keyword evidence="2" id="KW-1185">Reference proteome</keyword>